<dbReference type="Gene3D" id="3.80.10.10">
    <property type="entry name" value="Ribonuclease Inhibitor"/>
    <property type="match status" value="2"/>
</dbReference>
<dbReference type="OrthoDB" id="4024489at2759"/>
<dbReference type="SUPFAM" id="SSF52075">
    <property type="entry name" value="Outer arm dynein light chain 1"/>
    <property type="match status" value="1"/>
</dbReference>
<organism evidence="1 2">
    <name type="scientific">Candida viswanathii</name>
    <dbReference type="NCBI Taxonomy" id="5486"/>
    <lineage>
        <taxon>Eukaryota</taxon>
        <taxon>Fungi</taxon>
        <taxon>Dikarya</taxon>
        <taxon>Ascomycota</taxon>
        <taxon>Saccharomycotina</taxon>
        <taxon>Pichiomycetes</taxon>
        <taxon>Debaryomycetaceae</taxon>
        <taxon>Candida/Lodderomyces clade</taxon>
        <taxon>Candida</taxon>
    </lineage>
</organism>
<keyword evidence="2" id="KW-1185">Reference proteome</keyword>
<name>A0A367YGJ6_9ASCO</name>
<dbReference type="STRING" id="5486.A0A367YGJ6"/>
<comment type="caution">
    <text evidence="1">The sequence shown here is derived from an EMBL/GenBank/DDBJ whole genome shotgun (WGS) entry which is preliminary data.</text>
</comment>
<dbReference type="InterPro" id="IPR032675">
    <property type="entry name" value="LRR_dom_sf"/>
</dbReference>
<dbReference type="AlphaFoldDB" id="A0A367YGJ6"/>
<dbReference type="InterPro" id="IPR001611">
    <property type="entry name" value="Leu-rich_rpt"/>
</dbReference>
<dbReference type="PROSITE" id="PS51450">
    <property type="entry name" value="LRR"/>
    <property type="match status" value="2"/>
</dbReference>
<dbReference type="SUPFAM" id="SSF52058">
    <property type="entry name" value="L domain-like"/>
    <property type="match status" value="1"/>
</dbReference>
<gene>
    <name evidence="1" type="ORF">Cantr_00844</name>
</gene>
<sequence length="762" mass="88730">MKYFFDLPEELLYLILDYIPHETLSTLINVPSLHTLILNYLYPICVIADQQHYHHTNNNNNGFLFTKNAKVFKRVEEFSRFQNEHNYLPKRLIIYDCNNADSHQLSQLSYCPPIELHGASNRSLLSNTKVFRLVVSEPCPMNNIPRHVKELKISQTLLRLVTKDVYKLEIEKFDLNLVLNIHLELCDLTIFEFIPYPDVKFPRNLTRLTMVEGPLSMAEIDLRCVPLKMFKYKGNLNVNRLARFVDLKLPSDIDTISLNCVNLGDLKGVLELRSLTVLEIIDCPKLMSFFNSKFPSSLKKMIYKFESIIPNLTFFQTQLINSFDDSCLCMETNGAVFLRIDEHFQLPENLKVFVLDNIPYVKISRLLNLPNLNELVVKRIPGFVNNRVHIDFPSTLYRLTLNNVMLESIEGVKFPKKLTYLDLARNQLTEIQRNTNLKSLQYLQELNLLRNRFDKFDLASKVPSCLKVLSLQSNLIDQFELDQDIELWRLNLMLIKDVRYNSEVKFPSKLRHLQMSIQVNKLSDNFQLPLTLQTLLVHHPYYGKILTTAQFFNKIQYLRLTQLTLLNVIFAKDCQIQIPTSIEKLDISANFNQTIINNFNISHCHNLTHCSLTGGAVKHFNLNALSNSSMYHLELKNMKLKYVSGDFNSFKKLKILNLEQNQIISILNLPSSINELILNKNELNDLSNINDLENCRYLSKIYLEMNPNLDSRVIFKVAKLLMKILENFVGIYLSLNLIFSSNIFLENYDVYGKIIVNTDFIR</sequence>
<evidence type="ECO:0000313" key="2">
    <source>
        <dbReference type="Proteomes" id="UP000253472"/>
    </source>
</evidence>
<proteinExistence type="predicted"/>
<evidence type="ECO:0000313" key="1">
    <source>
        <dbReference type="EMBL" id="RCK64800.1"/>
    </source>
</evidence>
<dbReference type="Proteomes" id="UP000253472">
    <property type="component" value="Unassembled WGS sequence"/>
</dbReference>
<accession>A0A367YGJ6</accession>
<dbReference type="EMBL" id="QLNQ01000021">
    <property type="protein sequence ID" value="RCK64800.1"/>
    <property type="molecule type" value="Genomic_DNA"/>
</dbReference>
<reference evidence="1 2" key="1">
    <citation type="submission" date="2018-06" db="EMBL/GenBank/DDBJ databases">
        <title>Whole genome sequencing of Candida tropicalis (genome annotated by CSBL at Korea University).</title>
        <authorList>
            <person name="Ahn J."/>
        </authorList>
    </citation>
    <scope>NUCLEOTIDE SEQUENCE [LARGE SCALE GENOMIC DNA]</scope>
    <source>
        <strain evidence="1 2">ATCC 20962</strain>
    </source>
</reference>
<protein>
    <submittedName>
        <fullName evidence="1">Uncharacterized protein</fullName>
    </submittedName>
</protein>